<evidence type="ECO:0000313" key="1">
    <source>
        <dbReference type="EMBL" id="KAL0401295.1"/>
    </source>
</evidence>
<name>A0AAW2TA95_9LAMI</name>
<proteinExistence type="predicted"/>
<dbReference type="EMBL" id="JACGWN010000015">
    <property type="protein sequence ID" value="KAL0401295.1"/>
    <property type="molecule type" value="Genomic_DNA"/>
</dbReference>
<comment type="caution">
    <text evidence="1">The sequence shown here is derived from an EMBL/GenBank/DDBJ whole genome shotgun (WGS) entry which is preliminary data.</text>
</comment>
<accession>A0AAW2TA95</accession>
<reference evidence="1" key="1">
    <citation type="submission" date="2020-06" db="EMBL/GenBank/DDBJ databases">
        <authorList>
            <person name="Li T."/>
            <person name="Hu X."/>
            <person name="Zhang T."/>
            <person name="Song X."/>
            <person name="Zhang H."/>
            <person name="Dai N."/>
            <person name="Sheng W."/>
            <person name="Hou X."/>
            <person name="Wei L."/>
        </authorList>
    </citation>
    <scope>NUCLEOTIDE SEQUENCE</scope>
    <source>
        <strain evidence="1">KEN1</strain>
        <tissue evidence="1">Leaf</tissue>
    </source>
</reference>
<sequence>MDVLHTLDGSSDVDLVRLEFDTMDAELILNTLIPQGKLTGCFGTMIRKVVFRLIALTGWHYIKGFQGHRVWLVWFRSMIIGDLFGERTRCSKCSSLPENAVILPFQHNVICDGSGWR</sequence>
<protein>
    <submittedName>
        <fullName evidence="1">Uncharacterized protein</fullName>
    </submittedName>
</protein>
<dbReference type="AlphaFoldDB" id="A0AAW2TA95"/>
<organism evidence="1">
    <name type="scientific">Sesamum latifolium</name>
    <dbReference type="NCBI Taxonomy" id="2727402"/>
    <lineage>
        <taxon>Eukaryota</taxon>
        <taxon>Viridiplantae</taxon>
        <taxon>Streptophyta</taxon>
        <taxon>Embryophyta</taxon>
        <taxon>Tracheophyta</taxon>
        <taxon>Spermatophyta</taxon>
        <taxon>Magnoliopsida</taxon>
        <taxon>eudicotyledons</taxon>
        <taxon>Gunneridae</taxon>
        <taxon>Pentapetalae</taxon>
        <taxon>asterids</taxon>
        <taxon>lamiids</taxon>
        <taxon>Lamiales</taxon>
        <taxon>Pedaliaceae</taxon>
        <taxon>Sesamum</taxon>
    </lineage>
</organism>
<reference evidence="1" key="2">
    <citation type="journal article" date="2024" name="Plant">
        <title>Genomic evolution and insights into agronomic trait innovations of Sesamum species.</title>
        <authorList>
            <person name="Miao H."/>
            <person name="Wang L."/>
            <person name="Qu L."/>
            <person name="Liu H."/>
            <person name="Sun Y."/>
            <person name="Le M."/>
            <person name="Wang Q."/>
            <person name="Wei S."/>
            <person name="Zheng Y."/>
            <person name="Lin W."/>
            <person name="Duan Y."/>
            <person name="Cao H."/>
            <person name="Xiong S."/>
            <person name="Wang X."/>
            <person name="Wei L."/>
            <person name="Li C."/>
            <person name="Ma Q."/>
            <person name="Ju M."/>
            <person name="Zhao R."/>
            <person name="Li G."/>
            <person name="Mu C."/>
            <person name="Tian Q."/>
            <person name="Mei H."/>
            <person name="Zhang T."/>
            <person name="Gao T."/>
            <person name="Zhang H."/>
        </authorList>
    </citation>
    <scope>NUCLEOTIDE SEQUENCE</scope>
    <source>
        <strain evidence="1">KEN1</strain>
    </source>
</reference>
<gene>
    <name evidence="1" type="ORF">Slati_4159400</name>
</gene>